<evidence type="ECO:0000313" key="6">
    <source>
        <dbReference type="EMBL" id="GIH79412.1"/>
    </source>
</evidence>
<dbReference type="EMBL" id="BOOH01000048">
    <property type="protein sequence ID" value="GIH79412.1"/>
    <property type="molecule type" value="Genomic_DNA"/>
</dbReference>
<evidence type="ECO:0000313" key="7">
    <source>
        <dbReference type="Proteomes" id="UP000616724"/>
    </source>
</evidence>
<dbReference type="GO" id="GO:0000160">
    <property type="term" value="P:phosphorelay signal transduction system"/>
    <property type="evidence" value="ECO:0007669"/>
    <property type="project" value="InterPro"/>
</dbReference>
<protein>
    <recommendedName>
        <fullName evidence="5">Response regulatory domain-containing protein</fullName>
    </recommendedName>
</protein>
<accession>A0A8J3W834</accession>
<dbReference type="Pfam" id="PF00072">
    <property type="entry name" value="Response_reg"/>
    <property type="match status" value="1"/>
</dbReference>
<comment type="caution">
    <text evidence="6">The sequence shown here is derived from an EMBL/GenBank/DDBJ whole genome shotgun (WGS) entry which is preliminary data.</text>
</comment>
<keyword evidence="4" id="KW-0597">Phosphoprotein</keyword>
<dbReference type="SMART" id="SM00448">
    <property type="entry name" value="REC"/>
    <property type="match status" value="1"/>
</dbReference>
<feature type="modified residue" description="4-aspartylphosphate" evidence="4">
    <location>
        <position position="34"/>
    </location>
</feature>
<evidence type="ECO:0000256" key="2">
    <source>
        <dbReference type="ARBA" id="ARBA00023125"/>
    </source>
</evidence>
<dbReference type="Gene3D" id="3.40.50.2300">
    <property type="match status" value="1"/>
</dbReference>
<dbReference type="GO" id="GO:0003677">
    <property type="term" value="F:DNA binding"/>
    <property type="evidence" value="ECO:0007669"/>
    <property type="project" value="UniProtKB-KW"/>
</dbReference>
<dbReference type="SUPFAM" id="SSF52172">
    <property type="entry name" value="CheY-like"/>
    <property type="match status" value="1"/>
</dbReference>
<keyword evidence="7" id="KW-1185">Reference proteome</keyword>
<dbReference type="InterPro" id="IPR058245">
    <property type="entry name" value="NreC/VraR/RcsB-like_REC"/>
</dbReference>
<dbReference type="PANTHER" id="PTHR43214:SF24">
    <property type="entry name" value="TRANSCRIPTIONAL REGULATORY PROTEIN NARL-RELATED"/>
    <property type="match status" value="1"/>
</dbReference>
<evidence type="ECO:0000256" key="1">
    <source>
        <dbReference type="ARBA" id="ARBA00023015"/>
    </source>
</evidence>
<evidence type="ECO:0000259" key="5">
    <source>
        <dbReference type="PROSITE" id="PS50110"/>
    </source>
</evidence>
<dbReference type="CDD" id="cd17535">
    <property type="entry name" value="REC_NarL-like"/>
    <property type="match status" value="1"/>
</dbReference>
<dbReference type="Proteomes" id="UP000616724">
    <property type="component" value="Unassembled WGS sequence"/>
</dbReference>
<dbReference type="PANTHER" id="PTHR43214">
    <property type="entry name" value="TWO-COMPONENT RESPONSE REGULATOR"/>
    <property type="match status" value="1"/>
</dbReference>
<organism evidence="6 7">
    <name type="scientific">Planobispora longispora</name>
    <dbReference type="NCBI Taxonomy" id="28887"/>
    <lineage>
        <taxon>Bacteria</taxon>
        <taxon>Bacillati</taxon>
        <taxon>Actinomycetota</taxon>
        <taxon>Actinomycetes</taxon>
        <taxon>Streptosporangiales</taxon>
        <taxon>Streptosporangiaceae</taxon>
        <taxon>Planobispora</taxon>
    </lineage>
</organism>
<sequence>MGLVAGWRVVGEAVSGEEALARVAEARPEVILMDINLPGISGIEATRRIVDEHPGISVVLVSTYAAEDLPPEARTCGAAGYIRKDHLTPSRLREFLPAA</sequence>
<keyword evidence="2" id="KW-0238">DNA-binding</keyword>
<evidence type="ECO:0000256" key="3">
    <source>
        <dbReference type="ARBA" id="ARBA00023163"/>
    </source>
</evidence>
<reference evidence="6 7" key="1">
    <citation type="submission" date="2021-01" db="EMBL/GenBank/DDBJ databases">
        <title>Whole genome shotgun sequence of Planobispora longispora NBRC 13918.</title>
        <authorList>
            <person name="Komaki H."/>
            <person name="Tamura T."/>
        </authorList>
    </citation>
    <scope>NUCLEOTIDE SEQUENCE [LARGE SCALE GENOMIC DNA]</scope>
    <source>
        <strain evidence="6 7">NBRC 13918</strain>
    </source>
</reference>
<evidence type="ECO:0000256" key="4">
    <source>
        <dbReference type="PROSITE-ProRule" id="PRU00169"/>
    </source>
</evidence>
<dbReference type="InterPro" id="IPR001789">
    <property type="entry name" value="Sig_transdc_resp-reg_receiver"/>
</dbReference>
<gene>
    <name evidence="6" type="ORF">Plo01_58410</name>
</gene>
<dbReference type="AlphaFoldDB" id="A0A8J3W834"/>
<name>A0A8J3W834_9ACTN</name>
<keyword evidence="3" id="KW-0804">Transcription</keyword>
<dbReference type="InterPro" id="IPR039420">
    <property type="entry name" value="WalR-like"/>
</dbReference>
<proteinExistence type="predicted"/>
<keyword evidence="1" id="KW-0805">Transcription regulation</keyword>
<feature type="domain" description="Response regulatory" evidence="5">
    <location>
        <begin position="1"/>
        <end position="99"/>
    </location>
</feature>
<dbReference type="InterPro" id="IPR011006">
    <property type="entry name" value="CheY-like_superfamily"/>
</dbReference>
<dbReference type="PROSITE" id="PS50110">
    <property type="entry name" value="RESPONSE_REGULATORY"/>
    <property type="match status" value="1"/>
</dbReference>